<comment type="catalytic activity">
    <reaction evidence="1">
        <text>Eliminative cleavage of (1-&gt;4)-alpha-D-galacturonan to give oligosaccharides with 4-deoxy-alpha-D-galact-4-enuronosyl groups at their non-reducing ends.</text>
        <dbReference type="EC" id="4.2.2.2"/>
    </reaction>
</comment>
<evidence type="ECO:0000256" key="3">
    <source>
        <dbReference type="ARBA" id="ARBA00004613"/>
    </source>
</evidence>
<evidence type="ECO:0000256" key="8">
    <source>
        <dbReference type="ARBA" id="ARBA00022837"/>
    </source>
</evidence>
<protein>
    <recommendedName>
        <fullName evidence="11">Probable pectate lyase F</fullName>
        <ecNumber evidence="5">4.2.2.2</ecNumber>
    </recommendedName>
</protein>
<evidence type="ECO:0000256" key="1">
    <source>
        <dbReference type="ARBA" id="ARBA00000695"/>
    </source>
</evidence>
<keyword evidence="7" id="KW-0732">Signal</keyword>
<dbReference type="AlphaFoldDB" id="A0A822GBA2"/>
<sequence>GAMRRFDRGRGACKQQVEGGKADAVFILENGATLKNVIIGPDQAEGNAIVLNVNVIVTQCS</sequence>
<dbReference type="GO" id="GO:0045490">
    <property type="term" value="P:pectin catabolic process"/>
    <property type="evidence" value="ECO:0007669"/>
    <property type="project" value="TreeGrafter"/>
</dbReference>
<evidence type="ECO:0000256" key="7">
    <source>
        <dbReference type="ARBA" id="ARBA00022729"/>
    </source>
</evidence>
<comment type="cofactor">
    <cofactor evidence="2">
        <name>Ca(2+)</name>
        <dbReference type="ChEBI" id="CHEBI:29108"/>
    </cofactor>
</comment>
<dbReference type="Pfam" id="PF03211">
    <property type="entry name" value="Pectate_lyase"/>
    <property type="match status" value="1"/>
</dbReference>
<dbReference type="EC" id="4.2.2.2" evidence="5"/>
<dbReference type="InterPro" id="IPR011050">
    <property type="entry name" value="Pectin_lyase_fold/virulence"/>
</dbReference>
<evidence type="ECO:0000256" key="11">
    <source>
        <dbReference type="ARBA" id="ARBA00039895"/>
    </source>
</evidence>
<keyword evidence="6" id="KW-0964">Secreted</keyword>
<proteinExistence type="inferred from homology"/>
<name>A0A822GBA2_9BILA</name>
<keyword evidence="9" id="KW-0456">Lyase</keyword>
<dbReference type="InterPro" id="IPR012334">
    <property type="entry name" value="Pectin_lyas_fold"/>
</dbReference>
<comment type="caution">
    <text evidence="12">The sequence shown here is derived from an EMBL/GenBank/DDBJ whole genome shotgun (WGS) entry which is preliminary data.</text>
</comment>
<dbReference type="SUPFAM" id="SSF51126">
    <property type="entry name" value="Pectin lyase-like"/>
    <property type="match status" value="1"/>
</dbReference>
<reference evidence="12" key="1">
    <citation type="submission" date="2021-02" db="EMBL/GenBank/DDBJ databases">
        <authorList>
            <person name="Nowell W R."/>
        </authorList>
    </citation>
    <scope>NUCLEOTIDE SEQUENCE</scope>
</reference>
<evidence type="ECO:0000256" key="6">
    <source>
        <dbReference type="ARBA" id="ARBA00022525"/>
    </source>
</evidence>
<feature type="non-terminal residue" evidence="12">
    <location>
        <position position="1"/>
    </location>
</feature>
<evidence type="ECO:0000256" key="4">
    <source>
        <dbReference type="ARBA" id="ARBA00006463"/>
    </source>
</evidence>
<comment type="similarity">
    <text evidence="4">Belongs to the polysaccharide lyase 3 family.</text>
</comment>
<evidence type="ECO:0000256" key="2">
    <source>
        <dbReference type="ARBA" id="ARBA00001913"/>
    </source>
</evidence>
<comment type="function">
    <text evidence="10">Pectinolytic enzyme consist of four classes of enzymes: pectin lyase, polygalacturonase, pectin methylesterase and rhamnogalacturonase. Among pectinolytic enzymes, pectin lyase is the most important in depolymerization of pectin, since it cleaves internal glycosidic bonds of highly methylated pectins. Favors pectate, the anion, over pectin, the methyl ester.</text>
</comment>
<evidence type="ECO:0000256" key="5">
    <source>
        <dbReference type="ARBA" id="ARBA00012272"/>
    </source>
</evidence>
<evidence type="ECO:0000256" key="10">
    <source>
        <dbReference type="ARBA" id="ARBA00025679"/>
    </source>
</evidence>
<accession>A0A822GBA2</accession>
<dbReference type="EMBL" id="CAJOBR010092119">
    <property type="protein sequence ID" value="CAF5142379.1"/>
    <property type="molecule type" value="Genomic_DNA"/>
</dbReference>
<gene>
    <name evidence="12" type="ORF">QYT958_LOCUS47815</name>
</gene>
<evidence type="ECO:0000256" key="9">
    <source>
        <dbReference type="ARBA" id="ARBA00023239"/>
    </source>
</evidence>
<dbReference type="GO" id="GO:0030570">
    <property type="term" value="F:pectate lyase activity"/>
    <property type="evidence" value="ECO:0007669"/>
    <property type="project" value="UniProtKB-EC"/>
</dbReference>
<dbReference type="Proteomes" id="UP000663848">
    <property type="component" value="Unassembled WGS sequence"/>
</dbReference>
<dbReference type="PANTHER" id="PTHR33407">
    <property type="entry name" value="PECTATE LYASE F-RELATED"/>
    <property type="match status" value="1"/>
</dbReference>
<dbReference type="InterPro" id="IPR004898">
    <property type="entry name" value="Pectate_lyase_PlyH/PlyE-like"/>
</dbReference>
<evidence type="ECO:0000313" key="13">
    <source>
        <dbReference type="Proteomes" id="UP000663848"/>
    </source>
</evidence>
<dbReference type="GO" id="GO:0005576">
    <property type="term" value="C:extracellular region"/>
    <property type="evidence" value="ECO:0007669"/>
    <property type="project" value="UniProtKB-SubCell"/>
</dbReference>
<evidence type="ECO:0000313" key="12">
    <source>
        <dbReference type="EMBL" id="CAF5142379.1"/>
    </source>
</evidence>
<comment type="subcellular location">
    <subcellularLocation>
        <location evidence="3">Secreted</location>
    </subcellularLocation>
</comment>
<organism evidence="12 13">
    <name type="scientific">Rotaria socialis</name>
    <dbReference type="NCBI Taxonomy" id="392032"/>
    <lineage>
        <taxon>Eukaryota</taxon>
        <taxon>Metazoa</taxon>
        <taxon>Spiralia</taxon>
        <taxon>Gnathifera</taxon>
        <taxon>Rotifera</taxon>
        <taxon>Eurotatoria</taxon>
        <taxon>Bdelloidea</taxon>
        <taxon>Philodinida</taxon>
        <taxon>Philodinidae</taxon>
        <taxon>Rotaria</taxon>
    </lineage>
</organism>
<keyword evidence="8" id="KW-0106">Calcium</keyword>
<dbReference type="PANTHER" id="PTHR33407:SF9">
    <property type="entry name" value="PECTATE LYASE F-RELATED"/>
    <property type="match status" value="1"/>
</dbReference>
<dbReference type="Gene3D" id="2.160.20.10">
    <property type="entry name" value="Single-stranded right-handed beta-helix, Pectin lyase-like"/>
    <property type="match status" value="1"/>
</dbReference>
<feature type="non-terminal residue" evidence="12">
    <location>
        <position position="61"/>
    </location>
</feature>